<feature type="domain" description="FlgO" evidence="2">
    <location>
        <begin position="147"/>
        <end position="274"/>
    </location>
</feature>
<dbReference type="InterPro" id="IPR041215">
    <property type="entry name" value="FlgO_dom"/>
</dbReference>
<reference evidence="3" key="1">
    <citation type="submission" date="2021-03" db="EMBL/GenBank/DDBJ databases">
        <title>Description of Psychrosphaera ytuae sp. nov. isolated from deep sea sediment of South China Sea.</title>
        <authorList>
            <person name="Zhang J."/>
            <person name="Xu X.-D."/>
        </authorList>
    </citation>
    <scope>NUCLEOTIDE SEQUENCE</scope>
    <source>
        <strain evidence="3">MTZ26</strain>
    </source>
</reference>
<dbReference type="KEGG" id="psym:J1N51_05890"/>
<organism evidence="3 4">
    <name type="scientific">Psychrosphaera ytuae</name>
    <dbReference type="NCBI Taxonomy" id="2820710"/>
    <lineage>
        <taxon>Bacteria</taxon>
        <taxon>Pseudomonadati</taxon>
        <taxon>Pseudomonadota</taxon>
        <taxon>Gammaproteobacteria</taxon>
        <taxon>Alteromonadales</taxon>
        <taxon>Pseudoalteromonadaceae</taxon>
        <taxon>Psychrosphaera</taxon>
    </lineage>
</organism>
<evidence type="ECO:0000313" key="3">
    <source>
        <dbReference type="EMBL" id="QTH64979.1"/>
    </source>
</evidence>
<evidence type="ECO:0000313" key="4">
    <source>
        <dbReference type="Proteomes" id="UP000682739"/>
    </source>
</evidence>
<protein>
    <recommendedName>
        <fullName evidence="2">FlgO domain-containing protein</fullName>
    </recommendedName>
</protein>
<dbReference type="RefSeq" id="WP_208833014.1">
    <property type="nucleotide sequence ID" value="NZ_CP072110.1"/>
</dbReference>
<keyword evidence="1" id="KW-0732">Signal</keyword>
<evidence type="ECO:0000256" key="1">
    <source>
        <dbReference type="SAM" id="SignalP"/>
    </source>
</evidence>
<keyword evidence="4" id="KW-1185">Reference proteome</keyword>
<gene>
    <name evidence="3" type="ORF">J1N51_05890</name>
</gene>
<dbReference type="EMBL" id="CP072110">
    <property type="protein sequence ID" value="QTH64979.1"/>
    <property type="molecule type" value="Genomic_DNA"/>
</dbReference>
<proteinExistence type="predicted"/>
<accession>A0A975HL47</accession>
<feature type="signal peptide" evidence="1">
    <location>
        <begin position="1"/>
        <end position="21"/>
    </location>
</feature>
<name>A0A975HL47_9GAMM</name>
<dbReference type="Pfam" id="PF17680">
    <property type="entry name" value="FlgO"/>
    <property type="match status" value="1"/>
</dbReference>
<evidence type="ECO:0000259" key="2">
    <source>
        <dbReference type="Pfam" id="PF17680"/>
    </source>
</evidence>
<feature type="chain" id="PRO_5037953233" description="FlgO domain-containing protein" evidence="1">
    <location>
        <begin position="22"/>
        <end position="288"/>
    </location>
</feature>
<sequence>MKHVSKSKALLSALLTSTILSGCSLTEFVTGQPQASDSAQTNAEYSNLDQGDTAPVTKTTIEKEETRVVHDATEPSTETMVVEKRVIKRLPAEKPNSTMSYYGSVKQPYRPAVTHQGSNEQFIPPISQHSLSGAEHSVVVEEYIERVSTDLINSLANNLNDPVIGVTSFVDFNNNLTSVTPFGNRIAEHFISELQQSGFMVADYKVKDTITVNHDGDLVFSRNTNELNAVEGMTHVLAGTIMYQEKGLKIIARVVDFDNKWVVASASTFMPYFVLDTIVPSGAKHTVY</sequence>
<dbReference type="PROSITE" id="PS51257">
    <property type="entry name" value="PROKAR_LIPOPROTEIN"/>
    <property type="match status" value="1"/>
</dbReference>
<dbReference type="AlphaFoldDB" id="A0A975HL47"/>
<dbReference type="Proteomes" id="UP000682739">
    <property type="component" value="Chromosome"/>
</dbReference>